<comment type="cofactor">
    <cofactor evidence="1">
        <name>[4Fe-4S] cluster</name>
        <dbReference type="ChEBI" id="CHEBI:49883"/>
    </cofactor>
</comment>
<evidence type="ECO:0000256" key="6">
    <source>
        <dbReference type="ARBA" id="ARBA00023004"/>
    </source>
</evidence>
<keyword evidence="4" id="KW-0949">S-adenosyl-L-methionine</keyword>
<dbReference type="InterPro" id="IPR058240">
    <property type="entry name" value="rSAM_sf"/>
</dbReference>
<dbReference type="InterPro" id="IPR007197">
    <property type="entry name" value="rSAM"/>
</dbReference>
<protein>
    <submittedName>
        <fullName evidence="10">Radical SAM protein</fullName>
    </submittedName>
</protein>
<keyword evidence="2" id="KW-0489">Methyltransferase</keyword>
<dbReference type="InterPro" id="IPR006158">
    <property type="entry name" value="Cobalamin-bd"/>
</dbReference>
<dbReference type="GO" id="GO:0046872">
    <property type="term" value="F:metal ion binding"/>
    <property type="evidence" value="ECO:0007669"/>
    <property type="project" value="UniProtKB-KW"/>
</dbReference>
<dbReference type="GO" id="GO:0031419">
    <property type="term" value="F:cobalamin binding"/>
    <property type="evidence" value="ECO:0007669"/>
    <property type="project" value="InterPro"/>
</dbReference>
<comment type="caution">
    <text evidence="10">The sequence shown here is derived from an EMBL/GenBank/DDBJ whole genome shotgun (WGS) entry which is preliminary data.</text>
</comment>
<dbReference type="GO" id="GO:0005829">
    <property type="term" value="C:cytosol"/>
    <property type="evidence" value="ECO:0007669"/>
    <property type="project" value="TreeGrafter"/>
</dbReference>
<evidence type="ECO:0000256" key="5">
    <source>
        <dbReference type="ARBA" id="ARBA00022723"/>
    </source>
</evidence>
<dbReference type="PROSITE" id="PS51918">
    <property type="entry name" value="RADICAL_SAM"/>
    <property type="match status" value="1"/>
</dbReference>
<dbReference type="PROSITE" id="PS51332">
    <property type="entry name" value="B12_BINDING"/>
    <property type="match status" value="1"/>
</dbReference>
<name>A0A2N7PNZ5_9BACT</name>
<dbReference type="Pfam" id="PF04055">
    <property type="entry name" value="Radical_SAM"/>
    <property type="match status" value="1"/>
</dbReference>
<dbReference type="Pfam" id="PF02310">
    <property type="entry name" value="B12-binding"/>
    <property type="match status" value="1"/>
</dbReference>
<dbReference type="InterPro" id="IPR034466">
    <property type="entry name" value="Methyltransferase_Class_B"/>
</dbReference>
<evidence type="ECO:0000256" key="7">
    <source>
        <dbReference type="ARBA" id="ARBA00023014"/>
    </source>
</evidence>
<sequence>MKIIGIEPKNFKTHVFSAFKLPRLAMPLLGTILKNKGYKVKLFLEEWVPINESIVKEADVVMISTITTTANRAYQLADYYKNKYKKIIIIGGPHASFLPEEALLHADFVIRGEGEKSLLKLIERIEKGSNDFSSIPNLSYKKDGIFYHNPLDKTFVDLDILPIPDFTLVEGYDPKKLKIYPIFTSRGCPYNCIFCAVVPMFGRKYRFRSKELVIEELKTVKKGQHVFFYDDNFAADINRLKVLLEEMIKMNFKGTWSAQVRIDVYKDKELLELMKRSNCTMLYIGFESINPETLKFFKKGITPEQIREGIEIIHKYNIKIHGMFVIGADTDTRESVLATLDFSKRMKIDSVQFLILTPVPGTKLFQEFLKDGRIFTTNWDYYDGHHVVFYPQKMSPFDLQKLAFKLFKGFYSYKSALGYLLKFDLAHATIHFLGTKLTKKGEKERKEFLRTLSKI</sequence>
<dbReference type="CDD" id="cd02068">
    <property type="entry name" value="radical_SAM_B12_BD"/>
    <property type="match status" value="1"/>
</dbReference>
<dbReference type="Proteomes" id="UP000235460">
    <property type="component" value="Unassembled WGS sequence"/>
</dbReference>
<dbReference type="SFLD" id="SFLDG01123">
    <property type="entry name" value="methyltransferase_(Class_B)"/>
    <property type="match status" value="1"/>
</dbReference>
<keyword evidence="3" id="KW-0808">Transferase</keyword>
<evidence type="ECO:0000256" key="3">
    <source>
        <dbReference type="ARBA" id="ARBA00022679"/>
    </source>
</evidence>
<feature type="domain" description="Radical SAM core" evidence="9">
    <location>
        <begin position="174"/>
        <end position="398"/>
    </location>
</feature>
<dbReference type="InterPro" id="IPR051198">
    <property type="entry name" value="BchE-like"/>
</dbReference>
<dbReference type="SUPFAM" id="SSF102114">
    <property type="entry name" value="Radical SAM enzymes"/>
    <property type="match status" value="1"/>
</dbReference>
<proteinExistence type="predicted"/>
<keyword evidence="6" id="KW-0408">Iron</keyword>
<dbReference type="GO" id="GO:0051539">
    <property type="term" value="F:4 iron, 4 sulfur cluster binding"/>
    <property type="evidence" value="ECO:0007669"/>
    <property type="project" value="UniProtKB-KW"/>
</dbReference>
<dbReference type="Gene3D" id="3.40.50.280">
    <property type="entry name" value="Cobalamin-binding domain"/>
    <property type="match status" value="1"/>
</dbReference>
<evidence type="ECO:0000256" key="2">
    <source>
        <dbReference type="ARBA" id="ARBA00022603"/>
    </source>
</evidence>
<dbReference type="CDD" id="cd01335">
    <property type="entry name" value="Radical_SAM"/>
    <property type="match status" value="1"/>
</dbReference>
<dbReference type="EMBL" id="PNIK01000048">
    <property type="protein sequence ID" value="PMP67460.1"/>
    <property type="molecule type" value="Genomic_DNA"/>
</dbReference>
<dbReference type="AlphaFoldDB" id="A0A2N7PNZ5"/>
<keyword evidence="5" id="KW-0479">Metal-binding</keyword>
<evidence type="ECO:0000259" key="9">
    <source>
        <dbReference type="PROSITE" id="PS51918"/>
    </source>
</evidence>
<accession>A0A2N7PNZ5</accession>
<keyword evidence="7" id="KW-0411">Iron-sulfur</keyword>
<evidence type="ECO:0000313" key="10">
    <source>
        <dbReference type="EMBL" id="PMP67460.1"/>
    </source>
</evidence>
<dbReference type="PANTHER" id="PTHR43409:SF7">
    <property type="entry name" value="BLL1977 PROTEIN"/>
    <property type="match status" value="1"/>
</dbReference>
<dbReference type="SMART" id="SM00729">
    <property type="entry name" value="Elp3"/>
    <property type="match status" value="1"/>
</dbReference>
<gene>
    <name evidence="10" type="ORF">C0190_03200</name>
</gene>
<dbReference type="PANTHER" id="PTHR43409">
    <property type="entry name" value="ANAEROBIC MAGNESIUM-PROTOPORPHYRIN IX MONOMETHYL ESTER CYCLASE-RELATED"/>
    <property type="match status" value="1"/>
</dbReference>
<dbReference type="SFLD" id="SFLDG01082">
    <property type="entry name" value="B12-binding_domain_containing"/>
    <property type="match status" value="1"/>
</dbReference>
<dbReference type="Gene3D" id="3.80.30.20">
    <property type="entry name" value="tm_1862 like domain"/>
    <property type="match status" value="1"/>
</dbReference>
<evidence type="ECO:0000259" key="8">
    <source>
        <dbReference type="PROSITE" id="PS51332"/>
    </source>
</evidence>
<dbReference type="GO" id="GO:0003824">
    <property type="term" value="F:catalytic activity"/>
    <property type="evidence" value="ECO:0007669"/>
    <property type="project" value="InterPro"/>
</dbReference>
<evidence type="ECO:0000256" key="4">
    <source>
        <dbReference type="ARBA" id="ARBA00022691"/>
    </source>
</evidence>
<dbReference type="SFLD" id="SFLDS00029">
    <property type="entry name" value="Radical_SAM"/>
    <property type="match status" value="1"/>
</dbReference>
<feature type="domain" description="B12-binding" evidence="8">
    <location>
        <begin position="1"/>
        <end position="132"/>
    </location>
</feature>
<reference evidence="10 11" key="1">
    <citation type="submission" date="2018-01" db="EMBL/GenBank/DDBJ databases">
        <title>Metagenomic assembled genomes from two thermal pools in the Uzon Caldera, Kamchatka, Russia.</title>
        <authorList>
            <person name="Wilkins L."/>
            <person name="Ettinger C."/>
        </authorList>
    </citation>
    <scope>NUCLEOTIDE SEQUENCE [LARGE SCALE GENOMIC DNA]</scope>
    <source>
        <strain evidence="10">ZAV-08</strain>
    </source>
</reference>
<organism evidence="10 11">
    <name type="scientific">Thermodesulfobacterium geofontis</name>
    <dbReference type="NCBI Taxonomy" id="1295609"/>
    <lineage>
        <taxon>Bacteria</taxon>
        <taxon>Pseudomonadati</taxon>
        <taxon>Thermodesulfobacteriota</taxon>
        <taxon>Thermodesulfobacteria</taxon>
        <taxon>Thermodesulfobacteriales</taxon>
        <taxon>Thermodesulfobacteriaceae</taxon>
        <taxon>Thermodesulfobacterium</taxon>
    </lineage>
</organism>
<evidence type="ECO:0000256" key="1">
    <source>
        <dbReference type="ARBA" id="ARBA00001966"/>
    </source>
</evidence>
<dbReference type="InterPro" id="IPR023404">
    <property type="entry name" value="rSAM_horseshoe"/>
</dbReference>
<dbReference type="InterPro" id="IPR006638">
    <property type="entry name" value="Elp3/MiaA/NifB-like_rSAM"/>
</dbReference>
<evidence type="ECO:0000313" key="11">
    <source>
        <dbReference type="Proteomes" id="UP000235460"/>
    </source>
</evidence>